<feature type="domain" description="GGDEF" evidence="9">
    <location>
        <begin position="547"/>
        <end position="678"/>
    </location>
</feature>
<evidence type="ECO:0000256" key="7">
    <source>
        <dbReference type="SAM" id="Phobius"/>
    </source>
</evidence>
<dbReference type="GO" id="GO:0005886">
    <property type="term" value="C:plasma membrane"/>
    <property type="evidence" value="ECO:0007669"/>
    <property type="project" value="TreeGrafter"/>
</dbReference>
<dbReference type="Gene3D" id="3.30.70.270">
    <property type="match status" value="1"/>
</dbReference>
<organism evidence="11 12">
    <name type="scientific">endosymbiont of Escarpia spicata</name>
    <dbReference type="NCBI Taxonomy" id="2200908"/>
    <lineage>
        <taxon>Bacteria</taxon>
        <taxon>Pseudomonadati</taxon>
        <taxon>Pseudomonadota</taxon>
        <taxon>Gammaproteobacteria</taxon>
        <taxon>sulfur-oxidizing symbionts</taxon>
    </lineage>
</organism>
<dbReference type="FunFam" id="3.30.70.270:FF:000001">
    <property type="entry name" value="Diguanylate cyclase domain protein"/>
    <property type="match status" value="1"/>
</dbReference>
<dbReference type="GO" id="GO:0000160">
    <property type="term" value="P:phosphorelay signal transduction system"/>
    <property type="evidence" value="ECO:0007669"/>
    <property type="project" value="UniProtKB-KW"/>
</dbReference>
<feature type="transmembrane region" description="Helical" evidence="7">
    <location>
        <begin position="17"/>
        <end position="34"/>
    </location>
</feature>
<dbReference type="EC" id="2.7.7.65" evidence="2"/>
<dbReference type="SUPFAM" id="SSF47226">
    <property type="entry name" value="Histidine-containing phosphotransfer domain, HPT domain"/>
    <property type="match status" value="1"/>
</dbReference>
<keyword evidence="7" id="KW-0812">Transmembrane</keyword>
<dbReference type="CDD" id="cd00156">
    <property type="entry name" value="REC"/>
    <property type="match status" value="1"/>
</dbReference>
<feature type="transmembrane region" description="Helical" evidence="7">
    <location>
        <begin position="174"/>
        <end position="196"/>
    </location>
</feature>
<dbReference type="InterPro" id="IPR011006">
    <property type="entry name" value="CheY-like_superfamily"/>
</dbReference>
<keyword evidence="12" id="KW-1185">Reference proteome</keyword>
<evidence type="ECO:0000256" key="5">
    <source>
        <dbReference type="PROSITE-ProRule" id="PRU00110"/>
    </source>
</evidence>
<keyword evidence="5" id="KW-0597">Phosphoprotein</keyword>
<dbReference type="SUPFAM" id="SSF55073">
    <property type="entry name" value="Nucleotide cyclase"/>
    <property type="match status" value="1"/>
</dbReference>
<evidence type="ECO:0000256" key="2">
    <source>
        <dbReference type="ARBA" id="ARBA00012528"/>
    </source>
</evidence>
<gene>
    <name evidence="11" type="ORF">DIZ78_15760</name>
</gene>
<feature type="domain" description="Response regulatory" evidence="8">
    <location>
        <begin position="388"/>
        <end position="504"/>
    </location>
</feature>
<comment type="caution">
    <text evidence="11">The sequence shown here is derived from an EMBL/GenBank/DDBJ whole genome shotgun (WGS) entry which is preliminary data.</text>
</comment>
<dbReference type="GO" id="GO:1902201">
    <property type="term" value="P:negative regulation of bacterial-type flagellum-dependent cell motility"/>
    <property type="evidence" value="ECO:0007669"/>
    <property type="project" value="TreeGrafter"/>
</dbReference>
<dbReference type="InterPro" id="IPR029787">
    <property type="entry name" value="Nucleotide_cyclase"/>
</dbReference>
<reference evidence="11 12" key="1">
    <citation type="journal article" date="2018" name="ISME J.">
        <title>Endosymbiont genomes yield clues of tubeworm success.</title>
        <authorList>
            <person name="Li Y."/>
            <person name="Liles M.R."/>
            <person name="Halanych K.M."/>
        </authorList>
    </citation>
    <scope>NUCLEOTIDE SEQUENCE [LARGE SCALE GENOMIC DNA]</scope>
    <source>
        <strain evidence="11">A1462</strain>
    </source>
</reference>
<dbReference type="NCBIfam" id="TIGR00254">
    <property type="entry name" value="GGDEF"/>
    <property type="match status" value="1"/>
</dbReference>
<dbReference type="AlphaFoldDB" id="A0A370DAI9"/>
<dbReference type="SMART" id="SM00267">
    <property type="entry name" value="GGDEF"/>
    <property type="match status" value="1"/>
</dbReference>
<accession>A0A370DAI9</accession>
<dbReference type="InterPro" id="IPR008207">
    <property type="entry name" value="Sig_transdc_His_kin_Hpt_dom"/>
</dbReference>
<dbReference type="Gene3D" id="1.20.120.160">
    <property type="entry name" value="HPT domain"/>
    <property type="match status" value="1"/>
</dbReference>
<evidence type="ECO:0000256" key="4">
    <source>
        <dbReference type="ARBA" id="ARBA00034247"/>
    </source>
</evidence>
<dbReference type="CDD" id="cd01949">
    <property type="entry name" value="GGDEF"/>
    <property type="match status" value="1"/>
</dbReference>
<comment type="cofactor">
    <cofactor evidence="1">
        <name>Mg(2+)</name>
        <dbReference type="ChEBI" id="CHEBI:18420"/>
    </cofactor>
</comment>
<dbReference type="InterPro" id="IPR050469">
    <property type="entry name" value="Diguanylate_Cyclase"/>
</dbReference>
<dbReference type="PROSITE" id="PS50110">
    <property type="entry name" value="RESPONSE_REGULATORY"/>
    <property type="match status" value="1"/>
</dbReference>
<sequence length="678" mass="75254">MKTDNNKKILLVLKRRAPVLVLLLVLSSVVLLWMDWQKQAGLDALQLRGVEFSRAVAQLVEEPMRENRDLDLQRFLGLANQTEPLYLAVLRPDQTILSHWTATRLSLTAPPAGITPGESRVVVDRFPDPVTGEPYIRFLTPIPSEQRTAGSMPLGYVDLILSETPALGVARNSALSLVMILLMAAGLTVAGSAFLIRLIDWRVHQLPSVSLTRLGSAVSAIGEKSTGLETTVSEPLDAEKLLVLKNNFQGLRVGRLTQLIHTYLSSAEALLEKMEQTFDRRDARALFQLAHSLKSSSANLTALRLSALCRNLEKEARDGKVLEGEKQLRAIRDEFSRVSQALEVVLTELPEDEPWQIDREQDSKLASPYLVGADIAGQELVDGERRPRVMVVDDDSTEREMAKSLLQEGGFDVVLAENGRIALDRFFTDKPAVMLLNLEMPELDGLQVCERLRLLPGGENLPVIMVTGHDDLPAIEKAYAVEATDFVTKPVVWPVLVQRIRYLLRAAAAFERVNELAISDALTGLPNRRHTLERMQQGLAEARRNKLTFSCTLVDIDYFKRINDTHGHLVGDIVLRELAGVLRMTARTYDVIGRIGGEEFLMFSIGLDIDAANQMAERLRRAVADHSFGTRNFNEQVTVSLGVTAASSGDESYEQLLKAADKALYAAKDRGRNCVESR</sequence>
<protein>
    <recommendedName>
        <fullName evidence="2">diguanylate cyclase</fullName>
        <ecNumber evidence="2">2.7.7.65</ecNumber>
    </recommendedName>
</protein>
<evidence type="ECO:0000259" key="9">
    <source>
        <dbReference type="PROSITE" id="PS50887"/>
    </source>
</evidence>
<evidence type="ECO:0000259" key="8">
    <source>
        <dbReference type="PROSITE" id="PS50110"/>
    </source>
</evidence>
<dbReference type="PROSITE" id="PS50887">
    <property type="entry name" value="GGDEF"/>
    <property type="match status" value="1"/>
</dbReference>
<evidence type="ECO:0000313" key="11">
    <source>
        <dbReference type="EMBL" id="RDH81903.1"/>
    </source>
</evidence>
<dbReference type="Pfam" id="PF00990">
    <property type="entry name" value="GGDEF"/>
    <property type="match status" value="1"/>
</dbReference>
<keyword evidence="7" id="KW-0472">Membrane</keyword>
<dbReference type="Pfam" id="PF01627">
    <property type="entry name" value="Hpt"/>
    <property type="match status" value="1"/>
</dbReference>
<dbReference type="SMART" id="SM00073">
    <property type="entry name" value="HPT"/>
    <property type="match status" value="1"/>
</dbReference>
<evidence type="ECO:0000259" key="10">
    <source>
        <dbReference type="PROSITE" id="PS50894"/>
    </source>
</evidence>
<dbReference type="GO" id="GO:0052621">
    <property type="term" value="F:diguanylate cyclase activity"/>
    <property type="evidence" value="ECO:0007669"/>
    <property type="project" value="UniProtKB-EC"/>
</dbReference>
<dbReference type="InterPro" id="IPR001789">
    <property type="entry name" value="Sig_transdc_resp-reg_receiver"/>
</dbReference>
<evidence type="ECO:0000256" key="6">
    <source>
        <dbReference type="PROSITE-ProRule" id="PRU00169"/>
    </source>
</evidence>
<dbReference type="Gene3D" id="3.40.50.2300">
    <property type="match status" value="1"/>
</dbReference>
<dbReference type="PANTHER" id="PTHR45138">
    <property type="entry name" value="REGULATORY COMPONENTS OF SENSORY TRANSDUCTION SYSTEM"/>
    <property type="match status" value="1"/>
</dbReference>
<evidence type="ECO:0000313" key="12">
    <source>
        <dbReference type="Proteomes" id="UP000254771"/>
    </source>
</evidence>
<dbReference type="Pfam" id="PF00072">
    <property type="entry name" value="Response_reg"/>
    <property type="match status" value="1"/>
</dbReference>
<feature type="domain" description="HPt" evidence="10">
    <location>
        <begin position="252"/>
        <end position="345"/>
    </location>
</feature>
<dbReference type="PROSITE" id="PS50894">
    <property type="entry name" value="HPT"/>
    <property type="match status" value="1"/>
</dbReference>
<dbReference type="EMBL" id="QFXE01000021">
    <property type="protein sequence ID" value="RDH81903.1"/>
    <property type="molecule type" value="Genomic_DNA"/>
</dbReference>
<name>A0A370DAI9_9GAMM</name>
<dbReference type="InterPro" id="IPR043128">
    <property type="entry name" value="Rev_trsase/Diguanyl_cyclase"/>
</dbReference>
<keyword evidence="7" id="KW-1133">Transmembrane helix</keyword>
<dbReference type="SMART" id="SM00448">
    <property type="entry name" value="REC"/>
    <property type="match status" value="1"/>
</dbReference>
<feature type="modified residue" description="Phosphohistidine" evidence="5">
    <location>
        <position position="291"/>
    </location>
</feature>
<comment type="catalytic activity">
    <reaction evidence="4">
        <text>2 GTP = 3',3'-c-di-GMP + 2 diphosphate</text>
        <dbReference type="Rhea" id="RHEA:24898"/>
        <dbReference type="ChEBI" id="CHEBI:33019"/>
        <dbReference type="ChEBI" id="CHEBI:37565"/>
        <dbReference type="ChEBI" id="CHEBI:58805"/>
        <dbReference type="EC" id="2.7.7.65"/>
    </reaction>
</comment>
<dbReference type="GO" id="GO:0043709">
    <property type="term" value="P:cell adhesion involved in single-species biofilm formation"/>
    <property type="evidence" value="ECO:0007669"/>
    <property type="project" value="TreeGrafter"/>
</dbReference>
<dbReference type="PANTHER" id="PTHR45138:SF9">
    <property type="entry name" value="DIGUANYLATE CYCLASE DGCM-RELATED"/>
    <property type="match status" value="1"/>
</dbReference>
<dbReference type="GO" id="GO:0004672">
    <property type="term" value="F:protein kinase activity"/>
    <property type="evidence" value="ECO:0007669"/>
    <property type="project" value="UniProtKB-ARBA"/>
</dbReference>
<evidence type="ECO:0000256" key="1">
    <source>
        <dbReference type="ARBA" id="ARBA00001946"/>
    </source>
</evidence>
<proteinExistence type="predicted"/>
<dbReference type="SUPFAM" id="SSF52172">
    <property type="entry name" value="CheY-like"/>
    <property type="match status" value="1"/>
</dbReference>
<comment type="caution">
    <text evidence="6">Lacks conserved residue(s) required for the propagation of feature annotation.</text>
</comment>
<keyword evidence="3" id="KW-0902">Two-component regulatory system</keyword>
<dbReference type="Proteomes" id="UP000254771">
    <property type="component" value="Unassembled WGS sequence"/>
</dbReference>
<dbReference type="InterPro" id="IPR000160">
    <property type="entry name" value="GGDEF_dom"/>
</dbReference>
<dbReference type="InterPro" id="IPR036641">
    <property type="entry name" value="HPT_dom_sf"/>
</dbReference>
<dbReference type="CDD" id="cd00088">
    <property type="entry name" value="HPT"/>
    <property type="match status" value="1"/>
</dbReference>
<evidence type="ECO:0000256" key="3">
    <source>
        <dbReference type="ARBA" id="ARBA00023012"/>
    </source>
</evidence>